<sequence>MPFILCMFSSPIVSVITFIIALEFLMGKGLYSPAILIDVAIYGIGVLLLVVFVIHLGGQIIEPYRQELSHSST</sequence>
<accession>A0A450ZZ49</accession>
<organism evidence="2">
    <name type="scientific">Candidatus Kentrum sp. TUN</name>
    <dbReference type="NCBI Taxonomy" id="2126343"/>
    <lineage>
        <taxon>Bacteria</taxon>
        <taxon>Pseudomonadati</taxon>
        <taxon>Pseudomonadota</taxon>
        <taxon>Gammaproteobacteria</taxon>
        <taxon>Candidatus Kentrum</taxon>
    </lineage>
</organism>
<keyword evidence="1" id="KW-0472">Membrane</keyword>
<feature type="transmembrane region" description="Helical" evidence="1">
    <location>
        <begin position="39"/>
        <end position="58"/>
    </location>
</feature>
<reference evidence="2" key="1">
    <citation type="submission" date="2019-02" db="EMBL/GenBank/DDBJ databases">
        <authorList>
            <person name="Gruber-Vodicka R. H."/>
            <person name="Seah K. B. B."/>
        </authorList>
    </citation>
    <scope>NUCLEOTIDE SEQUENCE</scope>
    <source>
        <strain evidence="2">BECK_BY1</strain>
    </source>
</reference>
<gene>
    <name evidence="2" type="ORF">BECKTUN1418D_GA0071000_10947</name>
</gene>
<protein>
    <submittedName>
        <fullName evidence="2">Uncharacterized protein</fullName>
    </submittedName>
</protein>
<feature type="transmembrane region" description="Helical" evidence="1">
    <location>
        <begin position="7"/>
        <end position="27"/>
    </location>
</feature>
<evidence type="ECO:0000256" key="1">
    <source>
        <dbReference type="SAM" id="Phobius"/>
    </source>
</evidence>
<dbReference type="EMBL" id="CAADFX010000094">
    <property type="protein sequence ID" value="VFK59027.1"/>
    <property type="molecule type" value="Genomic_DNA"/>
</dbReference>
<evidence type="ECO:0000313" key="2">
    <source>
        <dbReference type="EMBL" id="VFK59027.1"/>
    </source>
</evidence>
<dbReference type="AlphaFoldDB" id="A0A450ZZ49"/>
<name>A0A450ZZ49_9GAMM</name>
<keyword evidence="1" id="KW-0812">Transmembrane</keyword>
<keyword evidence="1" id="KW-1133">Transmembrane helix</keyword>
<proteinExistence type="predicted"/>